<evidence type="ECO:0000313" key="2">
    <source>
        <dbReference type="EMBL" id="ALN97336.1"/>
    </source>
</evidence>
<sequence>MIPTMVKSSVPTLIATLVTGTSLTVVTTLVHHIRVGSDNFSKFFLSLKI</sequence>
<protein>
    <submittedName>
        <fullName evidence="2">Uncharacterized protein</fullName>
    </submittedName>
</protein>
<evidence type="ECO:0000313" key="3">
    <source>
        <dbReference type="Proteomes" id="UP000222142"/>
    </source>
</evidence>
<organism evidence="2 3">
    <name type="scientific">Bacillus phage phi4I1</name>
    <dbReference type="NCBI Taxonomy" id="1643325"/>
    <lineage>
        <taxon>Viruses</taxon>
        <taxon>Duplodnaviria</taxon>
        <taxon>Heunggongvirae</taxon>
        <taxon>Uroviricota</taxon>
        <taxon>Caudoviricetes</taxon>
        <taxon>Camtrevirus</taxon>
        <taxon>Camtrevirus BtCS33</taxon>
    </lineage>
</organism>
<name>A0A0S2GLG7_9CAUD</name>
<dbReference type="Proteomes" id="UP000222142">
    <property type="component" value="Segment"/>
</dbReference>
<accession>A0A0S2GLG7</accession>
<reference evidence="2 3" key="1">
    <citation type="submission" date="2015-10" db="EMBL/GenBank/DDBJ databases">
        <title>Whole Genome Sequencing of Bacillus ACT Group Temperature Bacteriophages.</title>
        <authorList>
            <person name="Fouts D.E."/>
            <person name="Rasko D.A."/>
            <person name="Cer R.R."/>
            <person name="Jiang L."/>
            <person name="Fedorova N.B."/>
            <person name="Shvartsbeyn A."/>
            <person name="Read T.D."/>
            <person name="Gill S.R."/>
            <person name="Klumpp J."/>
            <person name="Calendar R."/>
        </authorList>
    </citation>
    <scope>NUCLEOTIDE SEQUENCE [LARGE SCALE GENOMIC DNA]</scope>
</reference>
<proteinExistence type="predicted"/>
<evidence type="ECO:0000256" key="1">
    <source>
        <dbReference type="SAM" id="Phobius"/>
    </source>
</evidence>
<keyword evidence="1" id="KW-0812">Transmembrane</keyword>
<feature type="transmembrane region" description="Helical" evidence="1">
    <location>
        <begin position="12"/>
        <end position="33"/>
    </location>
</feature>
<keyword evidence="1" id="KW-1133">Transmembrane helix</keyword>
<dbReference type="EMBL" id="KT967075">
    <property type="protein sequence ID" value="ALN97336.1"/>
    <property type="molecule type" value="Genomic_DNA"/>
</dbReference>
<keyword evidence="1" id="KW-0472">Membrane</keyword>
<gene>
    <name evidence="2" type="ORF">XO27_0021</name>
</gene>